<sequence>MIGFCIQAGQAIAFDCLLAEAAGAILEEGAPLIHSLLSGIAKNLPGEIPEKKEIRRMKRVNSRRGWGATDGSWNLLPYLFATCMTSNIWNTTAFNVDTGGFNNNIHCLASPNPILSVMVG</sequence>
<evidence type="ECO:0000313" key="1">
    <source>
        <dbReference type="EMBL" id="KAI5667541.1"/>
    </source>
</evidence>
<evidence type="ECO:0000313" key="2">
    <source>
        <dbReference type="Proteomes" id="UP001060085"/>
    </source>
</evidence>
<dbReference type="Proteomes" id="UP001060085">
    <property type="component" value="Linkage Group LG04"/>
</dbReference>
<accession>A0ACC0B4H4</accession>
<gene>
    <name evidence="1" type="ORF">M9H77_17394</name>
</gene>
<reference evidence="2" key="1">
    <citation type="journal article" date="2023" name="Nat. Plants">
        <title>Single-cell RNA sequencing provides a high-resolution roadmap for understanding the multicellular compartmentation of specialized metabolism.</title>
        <authorList>
            <person name="Sun S."/>
            <person name="Shen X."/>
            <person name="Li Y."/>
            <person name="Li Y."/>
            <person name="Wang S."/>
            <person name="Li R."/>
            <person name="Zhang H."/>
            <person name="Shen G."/>
            <person name="Guo B."/>
            <person name="Wei J."/>
            <person name="Xu J."/>
            <person name="St-Pierre B."/>
            <person name="Chen S."/>
            <person name="Sun C."/>
        </authorList>
    </citation>
    <scope>NUCLEOTIDE SEQUENCE [LARGE SCALE GENOMIC DNA]</scope>
</reference>
<organism evidence="1 2">
    <name type="scientific">Catharanthus roseus</name>
    <name type="common">Madagascar periwinkle</name>
    <name type="synonym">Vinca rosea</name>
    <dbReference type="NCBI Taxonomy" id="4058"/>
    <lineage>
        <taxon>Eukaryota</taxon>
        <taxon>Viridiplantae</taxon>
        <taxon>Streptophyta</taxon>
        <taxon>Embryophyta</taxon>
        <taxon>Tracheophyta</taxon>
        <taxon>Spermatophyta</taxon>
        <taxon>Magnoliopsida</taxon>
        <taxon>eudicotyledons</taxon>
        <taxon>Gunneridae</taxon>
        <taxon>Pentapetalae</taxon>
        <taxon>asterids</taxon>
        <taxon>lamiids</taxon>
        <taxon>Gentianales</taxon>
        <taxon>Apocynaceae</taxon>
        <taxon>Rauvolfioideae</taxon>
        <taxon>Vinceae</taxon>
        <taxon>Catharanthinae</taxon>
        <taxon>Catharanthus</taxon>
    </lineage>
</organism>
<comment type="caution">
    <text evidence="1">The sequence shown here is derived from an EMBL/GenBank/DDBJ whole genome shotgun (WGS) entry which is preliminary data.</text>
</comment>
<dbReference type="EMBL" id="CM044704">
    <property type="protein sequence ID" value="KAI5667541.1"/>
    <property type="molecule type" value="Genomic_DNA"/>
</dbReference>
<protein>
    <submittedName>
        <fullName evidence="1">Uncharacterized protein</fullName>
    </submittedName>
</protein>
<keyword evidence="2" id="KW-1185">Reference proteome</keyword>
<proteinExistence type="predicted"/>
<name>A0ACC0B4H4_CATRO</name>